<feature type="region of interest" description="Disordered" evidence="6">
    <location>
        <begin position="1"/>
        <end position="22"/>
    </location>
</feature>
<keyword evidence="5" id="KW-0804">Transcription</keyword>
<dbReference type="PROSITE" id="PS51666">
    <property type="entry name" value="QLQ"/>
    <property type="match status" value="1"/>
</dbReference>
<comment type="domain">
    <text evidence="5">The QLQ domain and WRC domain may be involved in protein-protein interaction and DNA-binding, respectively.</text>
</comment>
<accession>A0A2C9WPF6</accession>
<dbReference type="GO" id="GO:0099402">
    <property type="term" value="P:plant organ development"/>
    <property type="evidence" value="ECO:0007669"/>
    <property type="project" value="UniProtKB-ARBA"/>
</dbReference>
<feature type="short sequence motif" description="Bipartite nuclear localization signal" evidence="4">
    <location>
        <begin position="172"/>
        <end position="179"/>
    </location>
</feature>
<feature type="domain" description="QLQ" evidence="7">
    <location>
        <begin position="69"/>
        <end position="104"/>
    </location>
</feature>
<dbReference type="Pfam" id="PF08880">
    <property type="entry name" value="QLQ"/>
    <property type="match status" value="1"/>
</dbReference>
<evidence type="ECO:0000256" key="1">
    <source>
        <dbReference type="ARBA" id="ARBA00004123"/>
    </source>
</evidence>
<dbReference type="GO" id="GO:0006351">
    <property type="term" value="P:DNA-templated transcription"/>
    <property type="evidence" value="ECO:0007669"/>
    <property type="project" value="UniProtKB-UniRule"/>
</dbReference>
<evidence type="ECO:0000256" key="2">
    <source>
        <dbReference type="ARBA" id="ARBA00008122"/>
    </source>
</evidence>
<dbReference type="PROSITE" id="PS51667">
    <property type="entry name" value="WRC"/>
    <property type="match status" value="2"/>
</dbReference>
<keyword evidence="10" id="KW-1185">Reference proteome</keyword>
<protein>
    <recommendedName>
        <fullName evidence="5">Growth-regulating factor</fullName>
    </recommendedName>
</protein>
<dbReference type="PANTHER" id="PTHR31602">
    <property type="entry name" value="GROWTH-REGULATING FACTOR 5"/>
    <property type="match status" value="1"/>
</dbReference>
<comment type="function">
    <text evidence="5">Transcription activator.</text>
</comment>
<keyword evidence="3 4" id="KW-0539">Nucleus</keyword>
<comment type="subcellular location">
    <subcellularLocation>
        <location evidence="1 4 5">Nucleus</location>
    </subcellularLocation>
</comment>
<dbReference type="InterPro" id="IPR031137">
    <property type="entry name" value="GRF"/>
</dbReference>
<gene>
    <name evidence="9" type="ORF">MANES_01G264700v8</name>
</gene>
<dbReference type="SMART" id="SM00951">
    <property type="entry name" value="QLQ"/>
    <property type="match status" value="1"/>
</dbReference>
<comment type="similarity">
    <text evidence="2 5">Belongs to the GRF family.</text>
</comment>
<dbReference type="AlphaFoldDB" id="A0A2C9WPF6"/>
<dbReference type="Proteomes" id="UP000091857">
    <property type="component" value="Chromosome 1"/>
</dbReference>
<dbReference type="GO" id="GO:0005524">
    <property type="term" value="F:ATP binding"/>
    <property type="evidence" value="ECO:0007669"/>
    <property type="project" value="UniProtKB-UniRule"/>
</dbReference>
<keyword evidence="5" id="KW-0010">Activator</keyword>
<dbReference type="InterPro" id="IPR014978">
    <property type="entry name" value="Gln-Leu-Gln_QLQ"/>
</dbReference>
<feature type="domain" description="WRC" evidence="8">
    <location>
        <begin position="139"/>
        <end position="183"/>
    </location>
</feature>
<feature type="compositionally biased region" description="Polar residues" evidence="6">
    <location>
        <begin position="185"/>
        <end position="208"/>
    </location>
</feature>
<dbReference type="Pfam" id="PF08879">
    <property type="entry name" value="WRC"/>
    <property type="match status" value="2"/>
</dbReference>
<evidence type="ECO:0000259" key="8">
    <source>
        <dbReference type="PROSITE" id="PS51667"/>
    </source>
</evidence>
<evidence type="ECO:0000256" key="4">
    <source>
        <dbReference type="PROSITE-ProRule" id="PRU01002"/>
    </source>
</evidence>
<evidence type="ECO:0000313" key="9">
    <source>
        <dbReference type="EMBL" id="OAY62391.1"/>
    </source>
</evidence>
<feature type="region of interest" description="Disordered" evidence="6">
    <location>
        <begin position="166"/>
        <end position="208"/>
    </location>
</feature>
<feature type="domain" description="WRC" evidence="8">
    <location>
        <begin position="367"/>
        <end position="411"/>
    </location>
</feature>
<sequence length="485" mass="52167">MVMGAIHPQSPASRSGPCKGEDKVRTLATEVKKGDDDQVKEEAASPSMKLCIGIGDDDRGPSIRHGKALLTEAQLVELQRQVIIYKYIATGLPVPSTLVLPFWKSVDSSSGSVNGEILGPYPSFEGYSPQEFDYRNMMDPEPGRCRRTDGKKWRCKKNVVSGHKYCEQHMHRGRKRSRKPVEASQMHTANATSLKNPSKTSQNPSTSNSISIAATLSNNTGISHKNYGTACSSANAQIIGCTTEAATVVSGQKAISTSWNPRGISGCLNANAIMITSSVPTDSTITTATTGGNKGGSKYNHETNSFADRNVNCSDSIGLKNLIYEGNSSRNFKNAKGVTSQGLNFSPKSVLQVQGCGTAYLYRSYVDVEPGRCRRTDGKKWRCRRDVVPGEKYCKIHMHRGAKKPMEASQSPALLNATPETSTTTATLLKKADGINLNTTLSISLSANHQLGTNDTTSDTTISNNSDTIISNTIIAPCENGDSSS</sequence>
<dbReference type="GO" id="GO:0005634">
    <property type="term" value="C:nucleus"/>
    <property type="evidence" value="ECO:0007669"/>
    <property type="project" value="UniProtKB-SubCell"/>
</dbReference>
<feature type="short sequence motif" description="Bipartite nuclear localization signal" evidence="4">
    <location>
        <begin position="144"/>
        <end position="154"/>
    </location>
</feature>
<comment type="caution">
    <text evidence="4">Lacks conserved residue(s) required for the propagation of feature annotation.</text>
</comment>
<evidence type="ECO:0000259" key="7">
    <source>
        <dbReference type="PROSITE" id="PS51666"/>
    </source>
</evidence>
<dbReference type="OrthoDB" id="1103109at2759"/>
<dbReference type="EMBL" id="CM004387">
    <property type="protein sequence ID" value="OAY62391.1"/>
    <property type="molecule type" value="Genomic_DNA"/>
</dbReference>
<dbReference type="PANTHER" id="PTHR31602:SF81">
    <property type="entry name" value="GROWTH-REGULATING FACTOR 9"/>
    <property type="match status" value="1"/>
</dbReference>
<evidence type="ECO:0000256" key="6">
    <source>
        <dbReference type="SAM" id="MobiDB-lite"/>
    </source>
</evidence>
<dbReference type="STRING" id="3983.A0A2C9WPF6"/>
<reference evidence="10" key="1">
    <citation type="journal article" date="2016" name="Nat. Biotechnol.">
        <title>Sequencing wild and cultivated cassava and related species reveals extensive interspecific hybridization and genetic diversity.</title>
        <authorList>
            <person name="Bredeson J.V."/>
            <person name="Lyons J.B."/>
            <person name="Prochnik S.E."/>
            <person name="Wu G.A."/>
            <person name="Ha C.M."/>
            <person name="Edsinger-Gonzales E."/>
            <person name="Grimwood J."/>
            <person name="Schmutz J."/>
            <person name="Rabbi I.Y."/>
            <person name="Egesi C."/>
            <person name="Nauluvula P."/>
            <person name="Lebot V."/>
            <person name="Ndunguru J."/>
            <person name="Mkamilo G."/>
            <person name="Bart R.S."/>
            <person name="Setter T.L."/>
            <person name="Gleadow R.M."/>
            <person name="Kulakow P."/>
            <person name="Ferguson M.E."/>
            <person name="Rounsley S."/>
            <person name="Rokhsar D.S."/>
        </authorList>
    </citation>
    <scope>NUCLEOTIDE SEQUENCE [LARGE SCALE GENOMIC DNA]</scope>
    <source>
        <strain evidence="10">cv. AM560-2</strain>
    </source>
</reference>
<organism evidence="9 10">
    <name type="scientific">Manihot esculenta</name>
    <name type="common">Cassava</name>
    <name type="synonym">Jatropha manihot</name>
    <dbReference type="NCBI Taxonomy" id="3983"/>
    <lineage>
        <taxon>Eukaryota</taxon>
        <taxon>Viridiplantae</taxon>
        <taxon>Streptophyta</taxon>
        <taxon>Embryophyta</taxon>
        <taxon>Tracheophyta</taxon>
        <taxon>Spermatophyta</taxon>
        <taxon>Magnoliopsida</taxon>
        <taxon>eudicotyledons</taxon>
        <taxon>Gunneridae</taxon>
        <taxon>Pentapetalae</taxon>
        <taxon>rosids</taxon>
        <taxon>fabids</taxon>
        <taxon>Malpighiales</taxon>
        <taxon>Euphorbiaceae</taxon>
        <taxon>Crotonoideae</taxon>
        <taxon>Manihoteae</taxon>
        <taxon>Manihot</taxon>
    </lineage>
</organism>
<name>A0A2C9WPF6_MANES</name>
<dbReference type="Gramene" id="Manes.01G264700.1.v8.1">
    <property type="protein sequence ID" value="Manes.01G264700.1.v8.1.CDS"/>
    <property type="gene ID" value="Manes.01G264700.v8.1"/>
</dbReference>
<dbReference type="InterPro" id="IPR014977">
    <property type="entry name" value="WRC_dom"/>
</dbReference>
<keyword evidence="5" id="KW-0805">Transcription regulation</keyword>
<proteinExistence type="inferred from homology"/>
<evidence type="ECO:0000256" key="3">
    <source>
        <dbReference type="ARBA" id="ARBA00023242"/>
    </source>
</evidence>
<comment type="caution">
    <text evidence="9">The sequence shown here is derived from an EMBL/GenBank/DDBJ whole genome shotgun (WGS) entry which is preliminary data.</text>
</comment>
<dbReference type="GO" id="GO:0006355">
    <property type="term" value="P:regulation of DNA-templated transcription"/>
    <property type="evidence" value="ECO:0007669"/>
    <property type="project" value="InterPro"/>
</dbReference>
<evidence type="ECO:0000313" key="10">
    <source>
        <dbReference type="Proteomes" id="UP000091857"/>
    </source>
</evidence>
<evidence type="ECO:0000256" key="5">
    <source>
        <dbReference type="RuleBase" id="RU367127"/>
    </source>
</evidence>